<feature type="compositionally biased region" description="Acidic residues" evidence="2">
    <location>
        <begin position="436"/>
        <end position="452"/>
    </location>
</feature>
<evidence type="ECO:0000313" key="3">
    <source>
        <dbReference type="EMBL" id="TFK49483.1"/>
    </source>
</evidence>
<feature type="compositionally biased region" description="Low complexity" evidence="2">
    <location>
        <begin position="365"/>
        <end position="375"/>
    </location>
</feature>
<keyword evidence="1" id="KW-0479">Metal-binding</keyword>
<dbReference type="Gene3D" id="1.20.140.30">
    <property type="entry name" value="MOB kinase activator"/>
    <property type="match status" value="1"/>
</dbReference>
<dbReference type="AlphaFoldDB" id="A0A5C3MX00"/>
<feature type="binding site" evidence="1">
    <location>
        <position position="195"/>
    </location>
    <ligand>
        <name>Zn(2+)</name>
        <dbReference type="ChEBI" id="CHEBI:29105"/>
    </ligand>
</feature>
<accession>A0A5C3MX00</accession>
<dbReference type="Pfam" id="PF03637">
    <property type="entry name" value="Mob1_phocein"/>
    <property type="match status" value="1"/>
</dbReference>
<dbReference type="SMART" id="SM01388">
    <property type="entry name" value="Mob1_phocein"/>
    <property type="match status" value="1"/>
</dbReference>
<dbReference type="EMBL" id="ML213516">
    <property type="protein sequence ID" value="TFK49483.1"/>
    <property type="molecule type" value="Genomic_DNA"/>
</dbReference>
<sequence>MSVTVQRPLRGSRISTFYPVKTLPSISSLDSAFQLQEYISLLIRADPHDVDRIVSVPEKTVSKEKEGDAGEEEAKPEDKDGKGEITVDEACWIYEQLRRLAQDLTHPLITMLQQECTRASCPEMKAGEWLYLCVAHGNDGAMEQCCAIDYILHTLDSATALLNSPRAFPSRLSIPQPSTRHFSALARRLGRIFAHAYFHHREAFEQAEAESSLYARFLVLTKKFDLVPAEFLVIPTGHEEVVEPPRLLAAALHPQHEDRPRSPEGSARNESPRKMGRSRTDTMVFSEAVNFADEFKGDGEGERNSGLAVPRAPGTIVGSTSPFALQPVPDAEPTPVPESSAADPIVISEGESETPSVEAETPSLEAGTPAPAPAEGDADAEAPAEEPPKPEDMSFVMLAPPAEVCEPFPPIESEDKSTADEEIMDERKQGPLTEADITDSVEDEAPRDEEPPELPPFEAVAEESVPTPEIEEASVDDPEVKPSEMTAEAEERKEAETQEVTTTLEDEMPRTESSQSTQ</sequence>
<dbReference type="Proteomes" id="UP000305948">
    <property type="component" value="Unassembled WGS sequence"/>
</dbReference>
<gene>
    <name evidence="3" type="ORF">OE88DRAFT_429943</name>
</gene>
<feature type="compositionally biased region" description="Basic and acidic residues" evidence="2">
    <location>
        <begin position="413"/>
        <end position="429"/>
    </location>
</feature>
<dbReference type="InterPro" id="IPR005301">
    <property type="entry name" value="MOB_kinase_act_fam"/>
</dbReference>
<feature type="compositionally biased region" description="Basic and acidic residues" evidence="2">
    <location>
        <begin position="60"/>
        <end position="82"/>
    </location>
</feature>
<feature type="binding site" evidence="1">
    <location>
        <position position="116"/>
    </location>
    <ligand>
        <name>Zn(2+)</name>
        <dbReference type="ChEBI" id="CHEBI:29105"/>
    </ligand>
</feature>
<dbReference type="OrthoDB" id="10262609at2759"/>
<organism evidence="3 4">
    <name type="scientific">Heliocybe sulcata</name>
    <dbReference type="NCBI Taxonomy" id="5364"/>
    <lineage>
        <taxon>Eukaryota</taxon>
        <taxon>Fungi</taxon>
        <taxon>Dikarya</taxon>
        <taxon>Basidiomycota</taxon>
        <taxon>Agaricomycotina</taxon>
        <taxon>Agaricomycetes</taxon>
        <taxon>Gloeophyllales</taxon>
        <taxon>Gloeophyllaceae</taxon>
        <taxon>Heliocybe</taxon>
    </lineage>
</organism>
<evidence type="ECO:0000256" key="2">
    <source>
        <dbReference type="SAM" id="MobiDB-lite"/>
    </source>
</evidence>
<dbReference type="STRING" id="5364.A0A5C3MX00"/>
<reference evidence="3 4" key="1">
    <citation type="journal article" date="2019" name="Nat. Ecol. Evol.">
        <title>Megaphylogeny resolves global patterns of mushroom evolution.</title>
        <authorList>
            <person name="Varga T."/>
            <person name="Krizsan K."/>
            <person name="Foldi C."/>
            <person name="Dima B."/>
            <person name="Sanchez-Garcia M."/>
            <person name="Sanchez-Ramirez S."/>
            <person name="Szollosi G.J."/>
            <person name="Szarkandi J.G."/>
            <person name="Papp V."/>
            <person name="Albert L."/>
            <person name="Andreopoulos W."/>
            <person name="Angelini C."/>
            <person name="Antonin V."/>
            <person name="Barry K.W."/>
            <person name="Bougher N.L."/>
            <person name="Buchanan P."/>
            <person name="Buyck B."/>
            <person name="Bense V."/>
            <person name="Catcheside P."/>
            <person name="Chovatia M."/>
            <person name="Cooper J."/>
            <person name="Damon W."/>
            <person name="Desjardin D."/>
            <person name="Finy P."/>
            <person name="Geml J."/>
            <person name="Haridas S."/>
            <person name="Hughes K."/>
            <person name="Justo A."/>
            <person name="Karasinski D."/>
            <person name="Kautmanova I."/>
            <person name="Kiss B."/>
            <person name="Kocsube S."/>
            <person name="Kotiranta H."/>
            <person name="LaButti K.M."/>
            <person name="Lechner B.E."/>
            <person name="Liimatainen K."/>
            <person name="Lipzen A."/>
            <person name="Lukacs Z."/>
            <person name="Mihaltcheva S."/>
            <person name="Morgado L.N."/>
            <person name="Niskanen T."/>
            <person name="Noordeloos M.E."/>
            <person name="Ohm R.A."/>
            <person name="Ortiz-Santana B."/>
            <person name="Ovrebo C."/>
            <person name="Racz N."/>
            <person name="Riley R."/>
            <person name="Savchenko A."/>
            <person name="Shiryaev A."/>
            <person name="Soop K."/>
            <person name="Spirin V."/>
            <person name="Szebenyi C."/>
            <person name="Tomsovsky M."/>
            <person name="Tulloss R.E."/>
            <person name="Uehling J."/>
            <person name="Grigoriev I.V."/>
            <person name="Vagvolgyi C."/>
            <person name="Papp T."/>
            <person name="Martin F.M."/>
            <person name="Miettinen O."/>
            <person name="Hibbett D.S."/>
            <person name="Nagy L.G."/>
        </authorList>
    </citation>
    <scope>NUCLEOTIDE SEQUENCE [LARGE SCALE GENOMIC DNA]</scope>
    <source>
        <strain evidence="3 4">OMC1185</strain>
    </source>
</reference>
<feature type="region of interest" description="Disordered" evidence="2">
    <location>
        <begin position="55"/>
        <end position="82"/>
    </location>
</feature>
<keyword evidence="4" id="KW-1185">Reference proteome</keyword>
<dbReference type="InterPro" id="IPR036703">
    <property type="entry name" value="MOB_kinase_act_sf"/>
</dbReference>
<proteinExistence type="predicted"/>
<protein>
    <submittedName>
        <fullName evidence="3">Mob1/phocein</fullName>
    </submittedName>
</protein>
<feature type="binding site" evidence="1">
    <location>
        <position position="121"/>
    </location>
    <ligand>
        <name>Zn(2+)</name>
        <dbReference type="ChEBI" id="CHEBI:29105"/>
    </ligand>
</feature>
<evidence type="ECO:0000313" key="4">
    <source>
        <dbReference type="Proteomes" id="UP000305948"/>
    </source>
</evidence>
<feature type="region of interest" description="Disordered" evidence="2">
    <location>
        <begin position="253"/>
        <end position="282"/>
    </location>
</feature>
<keyword evidence="1" id="KW-0862">Zinc</keyword>
<name>A0A5C3MX00_9AGAM</name>
<evidence type="ECO:0000256" key="1">
    <source>
        <dbReference type="PIRSR" id="PIRSR605301-1"/>
    </source>
</evidence>
<dbReference type="SUPFAM" id="SSF101152">
    <property type="entry name" value="Mob1/phocein"/>
    <property type="match status" value="1"/>
</dbReference>
<feature type="region of interest" description="Disordered" evidence="2">
    <location>
        <begin position="294"/>
        <end position="518"/>
    </location>
</feature>
<dbReference type="PANTHER" id="PTHR22599">
    <property type="entry name" value="MPS ONE BINDER KINASE ACTIVATOR-LIKE MOB"/>
    <property type="match status" value="1"/>
</dbReference>
<feature type="compositionally biased region" description="Basic and acidic residues" evidence="2">
    <location>
        <begin position="294"/>
        <end position="303"/>
    </location>
</feature>
<feature type="binding site" evidence="1">
    <location>
        <position position="200"/>
    </location>
    <ligand>
        <name>Zn(2+)</name>
        <dbReference type="ChEBI" id="CHEBI:29105"/>
    </ligand>
</feature>